<dbReference type="Gene3D" id="2.40.50.140">
    <property type="entry name" value="Nucleic acid-binding proteins"/>
    <property type="match status" value="1"/>
</dbReference>
<dbReference type="Pfam" id="PF03876">
    <property type="entry name" value="SHS2_Rpb7-N"/>
    <property type="match status" value="1"/>
</dbReference>
<feature type="domain" description="RPA43 OB" evidence="10">
    <location>
        <begin position="126"/>
        <end position="227"/>
    </location>
</feature>
<evidence type="ECO:0000313" key="11">
    <source>
        <dbReference type="EMBL" id="SCU80073.1"/>
    </source>
</evidence>
<dbReference type="InterPro" id="IPR012340">
    <property type="entry name" value="NA-bd_OB-fold"/>
</dbReference>
<dbReference type="PANTHER" id="PTHR12709">
    <property type="entry name" value="DNA-DIRECTED RNA POLYMERASE II, III"/>
    <property type="match status" value="1"/>
</dbReference>
<keyword evidence="5 7" id="KW-0804">Transcription</keyword>
<dbReference type="AlphaFoldDB" id="A0A1G4IT62"/>
<feature type="domain" description="RNA polymerase Rpb7-like N-terminal" evidence="9">
    <location>
        <begin position="44"/>
        <end position="110"/>
    </location>
</feature>
<dbReference type="InterPro" id="IPR005576">
    <property type="entry name" value="Rpb7-like_N"/>
</dbReference>
<evidence type="ECO:0000259" key="10">
    <source>
        <dbReference type="Pfam" id="PF17875"/>
    </source>
</evidence>
<dbReference type="InterPro" id="IPR036898">
    <property type="entry name" value="RNA_pol_Rpb7-like_N_sf"/>
</dbReference>
<evidence type="ECO:0000256" key="3">
    <source>
        <dbReference type="ARBA" id="ARBA00022478"/>
    </source>
</evidence>
<feature type="compositionally biased region" description="Low complexity" evidence="8">
    <location>
        <begin position="283"/>
        <end position="296"/>
    </location>
</feature>
<comment type="subcellular location">
    <subcellularLocation>
        <location evidence="1">Nucleus</location>
        <location evidence="1">Nucleolus</location>
    </subcellularLocation>
</comment>
<evidence type="ECO:0000256" key="6">
    <source>
        <dbReference type="ARBA" id="ARBA00023242"/>
    </source>
</evidence>
<dbReference type="InterPro" id="IPR045113">
    <property type="entry name" value="Rpb7-like"/>
</dbReference>
<feature type="region of interest" description="Disordered" evidence="8">
    <location>
        <begin position="171"/>
        <end position="192"/>
    </location>
</feature>
<dbReference type="GO" id="GO:0006362">
    <property type="term" value="P:transcription elongation by RNA polymerase I"/>
    <property type="evidence" value="ECO:0007669"/>
    <property type="project" value="UniProtKB-ARBA"/>
</dbReference>
<dbReference type="Gene3D" id="3.30.1490.120">
    <property type="entry name" value="RNA polymerase Rpb7-like, N-terminal domain"/>
    <property type="match status" value="1"/>
</dbReference>
<keyword evidence="6 7" id="KW-0539">Nucleus</keyword>
<feature type="region of interest" description="Disordered" evidence="8">
    <location>
        <begin position="256"/>
        <end position="296"/>
    </location>
</feature>
<evidence type="ECO:0000256" key="7">
    <source>
        <dbReference type="RuleBase" id="RU369086"/>
    </source>
</evidence>
<evidence type="ECO:0000256" key="2">
    <source>
        <dbReference type="ARBA" id="ARBA00005930"/>
    </source>
</evidence>
<evidence type="ECO:0000256" key="4">
    <source>
        <dbReference type="ARBA" id="ARBA00022553"/>
    </source>
</evidence>
<dbReference type="Pfam" id="PF17875">
    <property type="entry name" value="RPA43_OB"/>
    <property type="match status" value="1"/>
</dbReference>
<evidence type="ECO:0000313" key="12">
    <source>
        <dbReference type="Proteomes" id="UP000191144"/>
    </source>
</evidence>
<protein>
    <recommendedName>
        <fullName evidence="7">DNA-directed RNA polymerase subunit</fullName>
    </recommendedName>
</protein>
<comment type="similarity">
    <text evidence="2">Belongs to the eukaryotic RPA43 RNA polymerase subunit family.</text>
</comment>
<feature type="compositionally biased region" description="Basic and acidic residues" evidence="8">
    <location>
        <begin position="258"/>
        <end position="276"/>
    </location>
</feature>
<evidence type="ECO:0000256" key="5">
    <source>
        <dbReference type="ARBA" id="ARBA00023163"/>
    </source>
</evidence>
<dbReference type="Proteomes" id="UP000191144">
    <property type="component" value="Chromosome B"/>
</dbReference>
<keyword evidence="3 7" id="KW-0240">DNA-directed RNA polymerase</keyword>
<keyword evidence="4" id="KW-0597">Phosphoprotein</keyword>
<dbReference type="GO" id="GO:0006361">
    <property type="term" value="P:transcription initiation at RNA polymerase I promoter"/>
    <property type="evidence" value="ECO:0007669"/>
    <property type="project" value="UniProtKB-ARBA"/>
</dbReference>
<dbReference type="InterPro" id="IPR041178">
    <property type="entry name" value="RPA43_OB"/>
</dbReference>
<dbReference type="CDD" id="cd04328">
    <property type="entry name" value="RNAP_I_Rpa43_N"/>
    <property type="match status" value="1"/>
</dbReference>
<dbReference type="GO" id="GO:0005736">
    <property type="term" value="C:RNA polymerase I complex"/>
    <property type="evidence" value="ECO:0007669"/>
    <property type="project" value="UniProtKB-ARBA"/>
</dbReference>
<evidence type="ECO:0000256" key="8">
    <source>
        <dbReference type="SAM" id="MobiDB-lite"/>
    </source>
</evidence>
<sequence>MSSVKRPLEQQRNVAFVKKHRKALKNPVDETSGVSKCIVRVPVSMYVSLAPTYMGEPNKGIKKQHLNPMIMKYSSDVGGVVLGYQNLDIKDSSPGDEDAEYKLVKVTPDTPFGFTWCTVDLFVWQPQVGNVIEGWIFIQSPSHIGLLIHDAFNASIKKTTIPAEWTFVHNEDADSNGESGNEGTSGQTRSLGHWVDENGRQLDGKLKFTVRNVYTTGKVVSLEGSLLEDENTGQYRSQAENLPVVSNKKIIFDDEVSTENRESHKDLELSKRVKEDNGEEIVYESNSSSSESSDSE</sequence>
<keyword evidence="12" id="KW-1185">Reference proteome</keyword>
<evidence type="ECO:0000259" key="9">
    <source>
        <dbReference type="Pfam" id="PF03876"/>
    </source>
</evidence>
<feature type="compositionally biased region" description="Low complexity" evidence="8">
    <location>
        <begin position="176"/>
        <end position="186"/>
    </location>
</feature>
<name>A0A1G4IT62_9SACH</name>
<dbReference type="InterPro" id="IPR041901">
    <property type="entry name" value="RNAP_I_Rpa43_N"/>
</dbReference>
<organism evidence="11 12">
    <name type="scientific">Lachancea meyersii CBS 8951</name>
    <dbReference type="NCBI Taxonomy" id="1266667"/>
    <lineage>
        <taxon>Eukaryota</taxon>
        <taxon>Fungi</taxon>
        <taxon>Dikarya</taxon>
        <taxon>Ascomycota</taxon>
        <taxon>Saccharomycotina</taxon>
        <taxon>Saccharomycetes</taxon>
        <taxon>Saccharomycetales</taxon>
        <taxon>Saccharomycetaceae</taxon>
        <taxon>Lachancea</taxon>
    </lineage>
</organism>
<dbReference type="PANTHER" id="PTHR12709:SF5">
    <property type="entry name" value="DNA-DIRECTED RNA POLYMERASE I SUBUNIT RPA43"/>
    <property type="match status" value="1"/>
</dbReference>
<reference evidence="12" key="1">
    <citation type="submission" date="2016-03" db="EMBL/GenBank/DDBJ databases">
        <authorList>
            <person name="Devillers Hugo."/>
        </authorList>
    </citation>
    <scope>NUCLEOTIDE SEQUENCE [LARGE SCALE GENOMIC DNA]</scope>
</reference>
<proteinExistence type="inferred from homology"/>
<dbReference type="OrthoDB" id="10250504at2759"/>
<evidence type="ECO:0000256" key="1">
    <source>
        <dbReference type="ARBA" id="ARBA00004604"/>
    </source>
</evidence>
<dbReference type="Gene3D" id="6.10.140.1770">
    <property type="match status" value="1"/>
</dbReference>
<comment type="function">
    <text evidence="7">DNA-dependent RNA polymerase which catalyzes the transcription of DNA into RNA using the four ribonucleoside triphosphates as substrates.</text>
</comment>
<accession>A0A1G4IT62</accession>
<gene>
    <name evidence="11" type="ORF">LAME_0B01508G</name>
</gene>
<dbReference type="EMBL" id="LT598478">
    <property type="protein sequence ID" value="SCU80073.1"/>
    <property type="molecule type" value="Genomic_DNA"/>
</dbReference>
<dbReference type="FunFam" id="3.30.1490.120:FF:000004">
    <property type="entry name" value="RNA polymerase I subunit Rpa43"/>
    <property type="match status" value="1"/>
</dbReference>